<dbReference type="InterPro" id="IPR050330">
    <property type="entry name" value="Bact_OuterMem_StrucFunc"/>
</dbReference>
<reference evidence="7 8" key="1">
    <citation type="journal article" date="2015" name="Genome Biol. Evol.">
        <title>Comparative Genomics of a Bacterivorous Green Alga Reveals Evolutionary Causalities and Consequences of Phago-Mixotrophic Mode of Nutrition.</title>
        <authorList>
            <person name="Burns J.A."/>
            <person name="Paasch A."/>
            <person name="Narechania A."/>
            <person name="Kim E."/>
        </authorList>
    </citation>
    <scope>NUCLEOTIDE SEQUENCE [LARGE SCALE GENOMIC DNA]</scope>
    <source>
        <strain evidence="7 8">PLY_AMNH</strain>
    </source>
</reference>
<evidence type="ECO:0000259" key="6">
    <source>
        <dbReference type="PROSITE" id="PS51123"/>
    </source>
</evidence>
<dbReference type="Gene3D" id="3.30.1330.60">
    <property type="entry name" value="OmpA-like domain"/>
    <property type="match status" value="2"/>
</dbReference>
<feature type="region of interest" description="Disordered" evidence="5">
    <location>
        <begin position="198"/>
        <end position="228"/>
    </location>
</feature>
<keyword evidence="3" id="KW-0998">Cell outer membrane</keyword>
<dbReference type="CDD" id="cd07185">
    <property type="entry name" value="OmpA_C-like"/>
    <property type="match status" value="1"/>
</dbReference>
<accession>A0AAE0H301</accession>
<feature type="coiled-coil region" evidence="4">
    <location>
        <begin position="52"/>
        <end position="79"/>
    </location>
</feature>
<evidence type="ECO:0000256" key="1">
    <source>
        <dbReference type="ARBA" id="ARBA00004442"/>
    </source>
</evidence>
<evidence type="ECO:0000256" key="4">
    <source>
        <dbReference type="SAM" id="Coils"/>
    </source>
</evidence>
<keyword evidence="2" id="KW-0472">Membrane</keyword>
<feature type="region of interest" description="Disordered" evidence="5">
    <location>
        <begin position="356"/>
        <end position="413"/>
    </location>
</feature>
<dbReference type="PRINTS" id="PR01021">
    <property type="entry name" value="OMPADOMAIN"/>
</dbReference>
<evidence type="ECO:0000313" key="7">
    <source>
        <dbReference type="EMBL" id="KAK3288982.1"/>
    </source>
</evidence>
<dbReference type="Pfam" id="PF00691">
    <property type="entry name" value="OmpA"/>
    <property type="match status" value="1"/>
</dbReference>
<dbReference type="SUPFAM" id="SSF103088">
    <property type="entry name" value="OmpA-like"/>
    <property type="match status" value="2"/>
</dbReference>
<dbReference type="InterPro" id="IPR006664">
    <property type="entry name" value="OMP_bac"/>
</dbReference>
<evidence type="ECO:0000256" key="2">
    <source>
        <dbReference type="ARBA" id="ARBA00023136"/>
    </source>
</evidence>
<sequence length="654" mass="73112">MVKIDMSLEDERDEAFRQETLKEISSSRSAHVKAQALASDFSIQQEVARTQVAKNQEHLHALEASIQELQAELRGAKQDEIFKLLKGLTKQHIEEVRSMKNPPLVLQHVCQTVWLLLNTEKLKDHELELPLPSWEDCKLMLRKGDFLTKIEYYKTEELCELPHVMSHVAENYLPADLIDEGKEDSIFGKVLAHKAEGAEKLQQPGDAAGGSLRDAPPTPRDTKPKGWSLVRNSDLVKEGLKARQSYDANLTPKERASRMTLAQVEYASRAVAKLFKWCGLQITAAKQLVSSMPLRANLEALLERQRVLQAQGDESEASLAALTAKMQEAEADAAAHAGRQKELEVKLQCVAEEKAKKKRETEEIEARRQAEENKAKNEERASELRNQRREQESAAELARRAESAAEQAELERKRRVSMKGMAKLTKVDVVIKQKVVFAKGKKVVHDLNIPALLAVVEIMRDHPQIKLGIQGRGDVVDPSGNMDFQVRLAHDRAESVCNWLVSQGGVSMGRLRTTGSEAGPSSGGSSPDETEDWHVRFHVLQEVQIRDKLEFSGSSATLRPASITTLQQVAAILLENMDLGKVMVEGHSCTDGPADWNKTLSRERADSVLECLTNAGVQESRLLPFGYGYEKPLHTNDTREGRHSNRRVEFLVVP</sequence>
<dbReference type="EMBL" id="LGRX02000281">
    <property type="protein sequence ID" value="KAK3288982.1"/>
    <property type="molecule type" value="Genomic_DNA"/>
</dbReference>
<keyword evidence="8" id="KW-1185">Reference proteome</keyword>
<keyword evidence="4" id="KW-0175">Coiled coil</keyword>
<protein>
    <recommendedName>
        <fullName evidence="6">OmpA-like domain-containing protein</fullName>
    </recommendedName>
</protein>
<feature type="region of interest" description="Disordered" evidence="5">
    <location>
        <begin position="511"/>
        <end position="530"/>
    </location>
</feature>
<dbReference type="PANTHER" id="PTHR30329:SF21">
    <property type="entry name" value="LIPOPROTEIN YIAD-RELATED"/>
    <property type="match status" value="1"/>
</dbReference>
<name>A0AAE0H301_9CHLO</name>
<evidence type="ECO:0000256" key="3">
    <source>
        <dbReference type="ARBA" id="ARBA00023237"/>
    </source>
</evidence>
<comment type="caution">
    <text evidence="7">The sequence shown here is derived from an EMBL/GenBank/DDBJ whole genome shotgun (WGS) entry which is preliminary data.</text>
</comment>
<comment type="subcellular location">
    <subcellularLocation>
        <location evidence="1">Cell outer membrane</location>
    </subcellularLocation>
</comment>
<feature type="compositionally biased region" description="Low complexity" evidence="5">
    <location>
        <begin position="513"/>
        <end position="527"/>
    </location>
</feature>
<dbReference type="Proteomes" id="UP001190700">
    <property type="component" value="Unassembled WGS sequence"/>
</dbReference>
<gene>
    <name evidence="7" type="ORF">CYMTET_3563</name>
</gene>
<dbReference type="InterPro" id="IPR036737">
    <property type="entry name" value="OmpA-like_sf"/>
</dbReference>
<dbReference type="Gene3D" id="1.20.920.20">
    <property type="match status" value="1"/>
</dbReference>
<dbReference type="PROSITE" id="PS51123">
    <property type="entry name" value="OMPA_2"/>
    <property type="match status" value="1"/>
</dbReference>
<dbReference type="InterPro" id="IPR006665">
    <property type="entry name" value="OmpA-like"/>
</dbReference>
<feature type="compositionally biased region" description="Basic and acidic residues" evidence="5">
    <location>
        <begin position="356"/>
        <end position="403"/>
    </location>
</feature>
<proteinExistence type="predicted"/>
<feature type="domain" description="OmpA-like" evidence="6">
    <location>
        <begin position="538"/>
        <end position="654"/>
    </location>
</feature>
<organism evidence="7 8">
    <name type="scientific">Cymbomonas tetramitiformis</name>
    <dbReference type="NCBI Taxonomy" id="36881"/>
    <lineage>
        <taxon>Eukaryota</taxon>
        <taxon>Viridiplantae</taxon>
        <taxon>Chlorophyta</taxon>
        <taxon>Pyramimonadophyceae</taxon>
        <taxon>Pyramimonadales</taxon>
        <taxon>Pyramimonadaceae</taxon>
        <taxon>Cymbomonas</taxon>
    </lineage>
</organism>
<evidence type="ECO:0000256" key="5">
    <source>
        <dbReference type="SAM" id="MobiDB-lite"/>
    </source>
</evidence>
<evidence type="ECO:0000313" key="8">
    <source>
        <dbReference type="Proteomes" id="UP001190700"/>
    </source>
</evidence>
<dbReference type="GO" id="GO:0016020">
    <property type="term" value="C:membrane"/>
    <property type="evidence" value="ECO:0007669"/>
    <property type="project" value="InterPro"/>
</dbReference>
<dbReference type="PANTHER" id="PTHR30329">
    <property type="entry name" value="STATOR ELEMENT OF FLAGELLAR MOTOR COMPLEX"/>
    <property type="match status" value="1"/>
</dbReference>
<dbReference type="AlphaFoldDB" id="A0AAE0H301"/>